<evidence type="ECO:0000256" key="1">
    <source>
        <dbReference type="ARBA" id="ARBA00005454"/>
    </source>
</evidence>
<dbReference type="Pfam" id="PF00009">
    <property type="entry name" value="GTP_EFTU"/>
    <property type="match status" value="1"/>
</dbReference>
<comment type="function">
    <text evidence="8">Required for accurate and efficient protein synthesis under certain stress conditions. May act as a fidelity factor of the translation reaction, by catalyzing a one-codon backward translocation of tRNAs on improperly translocated ribosomes. Back-translocation proceeds from a post-translocation (POST) complex to a pre-translocation (PRE) complex, thus giving elongation factor G a second chance to translocate the tRNAs correctly. Binds to ribosomes in a GTP-dependent manner.</text>
</comment>
<dbReference type="CDD" id="cd01890">
    <property type="entry name" value="LepA"/>
    <property type="match status" value="1"/>
</dbReference>
<keyword evidence="11" id="KW-1185">Reference proteome</keyword>
<dbReference type="FunFam" id="3.30.70.870:FF:000004">
    <property type="entry name" value="Translation factor GUF1, mitochondrial"/>
    <property type="match status" value="1"/>
</dbReference>
<feature type="binding site" evidence="8">
    <location>
        <begin position="16"/>
        <end position="21"/>
    </location>
    <ligand>
        <name>GTP</name>
        <dbReference type="ChEBI" id="CHEBI:37565"/>
    </ligand>
</feature>
<dbReference type="GO" id="GO:0045727">
    <property type="term" value="P:positive regulation of translation"/>
    <property type="evidence" value="ECO:0007669"/>
    <property type="project" value="UniProtKB-UniRule"/>
</dbReference>
<feature type="binding site" evidence="8">
    <location>
        <begin position="133"/>
        <end position="136"/>
    </location>
    <ligand>
        <name>GTP</name>
        <dbReference type="ChEBI" id="CHEBI:37565"/>
    </ligand>
</feature>
<comment type="subcellular location">
    <subcellularLocation>
        <location evidence="8">Cell membrane</location>
        <topology evidence="8">Peripheral membrane protein</topology>
        <orientation evidence="8">Cytoplasmic side</orientation>
    </subcellularLocation>
</comment>
<protein>
    <recommendedName>
        <fullName evidence="8">Elongation factor 4</fullName>
        <shortName evidence="8">EF-4</shortName>
        <ecNumber evidence="8">3.6.5.n1</ecNumber>
    </recommendedName>
    <alternativeName>
        <fullName evidence="8">Ribosomal back-translocase LepA</fullName>
    </alternativeName>
</protein>
<dbReference type="Gene3D" id="3.30.70.240">
    <property type="match status" value="1"/>
</dbReference>
<dbReference type="InterPro" id="IPR013842">
    <property type="entry name" value="LepA_CTD"/>
</dbReference>
<dbReference type="GO" id="GO:0097216">
    <property type="term" value="F:guanosine tetraphosphate binding"/>
    <property type="evidence" value="ECO:0007669"/>
    <property type="project" value="UniProtKB-ARBA"/>
</dbReference>
<evidence type="ECO:0000256" key="8">
    <source>
        <dbReference type="HAMAP-Rule" id="MF_00071"/>
    </source>
</evidence>
<dbReference type="PANTHER" id="PTHR43512">
    <property type="entry name" value="TRANSLATION FACTOR GUF1-RELATED"/>
    <property type="match status" value="1"/>
</dbReference>
<name>A0A375AGA2_9GAMM</name>
<organism evidence="10 11">
    <name type="scientific">Dickeya aquatica</name>
    <dbReference type="NCBI Taxonomy" id="1401087"/>
    <lineage>
        <taxon>Bacteria</taxon>
        <taxon>Pseudomonadati</taxon>
        <taxon>Pseudomonadota</taxon>
        <taxon>Gammaproteobacteria</taxon>
        <taxon>Enterobacterales</taxon>
        <taxon>Pectobacteriaceae</taxon>
        <taxon>Dickeya</taxon>
    </lineage>
</organism>
<dbReference type="InterPro" id="IPR004161">
    <property type="entry name" value="EFTu-like_2"/>
</dbReference>
<dbReference type="GO" id="GO:0005525">
    <property type="term" value="F:GTP binding"/>
    <property type="evidence" value="ECO:0007669"/>
    <property type="project" value="UniProtKB-UniRule"/>
</dbReference>
<keyword evidence="3 8" id="KW-0547">Nucleotide-binding</keyword>
<evidence type="ECO:0000256" key="2">
    <source>
        <dbReference type="ARBA" id="ARBA00022475"/>
    </source>
</evidence>
<keyword evidence="6 8" id="KW-0342">GTP-binding</keyword>
<accession>A0A375AGA2</accession>
<dbReference type="CDD" id="cd03709">
    <property type="entry name" value="lepA_C"/>
    <property type="match status" value="1"/>
</dbReference>
<dbReference type="GO" id="GO:0003746">
    <property type="term" value="F:translation elongation factor activity"/>
    <property type="evidence" value="ECO:0007669"/>
    <property type="project" value="UniProtKB-UniRule"/>
</dbReference>
<dbReference type="InterPro" id="IPR035647">
    <property type="entry name" value="EFG_III/V"/>
</dbReference>
<dbReference type="GO" id="GO:0003924">
    <property type="term" value="F:GTPase activity"/>
    <property type="evidence" value="ECO:0007669"/>
    <property type="project" value="UniProtKB-UniRule"/>
</dbReference>
<proteinExistence type="inferred from homology"/>
<dbReference type="FunFam" id="2.40.30.10:FF:000015">
    <property type="entry name" value="Translation factor GUF1, mitochondrial"/>
    <property type="match status" value="1"/>
</dbReference>
<dbReference type="HAMAP" id="MF_00071">
    <property type="entry name" value="LepA"/>
    <property type="match status" value="1"/>
</dbReference>
<keyword evidence="10" id="KW-0251">Elongation factor</keyword>
<dbReference type="FunFam" id="3.30.70.240:FF:000007">
    <property type="entry name" value="Translation factor GUF1, mitochondrial"/>
    <property type="match status" value="1"/>
</dbReference>
<keyword evidence="7 8" id="KW-0472">Membrane</keyword>
<dbReference type="Gene3D" id="3.30.70.2570">
    <property type="entry name" value="Elongation factor 4, C-terminal domain"/>
    <property type="match status" value="1"/>
</dbReference>
<evidence type="ECO:0000256" key="4">
    <source>
        <dbReference type="ARBA" id="ARBA00022801"/>
    </source>
</evidence>
<dbReference type="Pfam" id="PF06421">
    <property type="entry name" value="LepA_C"/>
    <property type="match status" value="1"/>
</dbReference>
<evidence type="ECO:0000259" key="9">
    <source>
        <dbReference type="PROSITE" id="PS51722"/>
    </source>
</evidence>
<dbReference type="Proteomes" id="UP000294820">
    <property type="component" value="Chromosome 1"/>
</dbReference>
<dbReference type="Pfam" id="PF03144">
    <property type="entry name" value="GTP_EFTU_D2"/>
    <property type="match status" value="1"/>
</dbReference>
<dbReference type="SUPFAM" id="SSF52540">
    <property type="entry name" value="P-loop containing nucleoside triphosphate hydrolases"/>
    <property type="match status" value="1"/>
</dbReference>
<dbReference type="InterPro" id="IPR006297">
    <property type="entry name" value="EF-4"/>
</dbReference>
<keyword evidence="5 8" id="KW-0648">Protein biosynthesis</keyword>
<dbReference type="PANTHER" id="PTHR43512:SF4">
    <property type="entry name" value="TRANSLATION FACTOR GUF1 HOMOLOG, CHLOROPLASTIC"/>
    <property type="match status" value="1"/>
</dbReference>
<evidence type="ECO:0000313" key="11">
    <source>
        <dbReference type="Proteomes" id="UP000294820"/>
    </source>
</evidence>
<dbReference type="EMBL" id="LT615367">
    <property type="protein sequence ID" value="SLM65124.1"/>
    <property type="molecule type" value="Genomic_DNA"/>
</dbReference>
<dbReference type="SUPFAM" id="SSF54980">
    <property type="entry name" value="EF-G C-terminal domain-like"/>
    <property type="match status" value="2"/>
</dbReference>
<dbReference type="SMART" id="SM00838">
    <property type="entry name" value="EFG_C"/>
    <property type="match status" value="1"/>
</dbReference>
<dbReference type="NCBIfam" id="TIGR01393">
    <property type="entry name" value="lepA"/>
    <property type="match status" value="1"/>
</dbReference>
<dbReference type="InterPro" id="IPR009000">
    <property type="entry name" value="Transl_B-barrel_sf"/>
</dbReference>
<dbReference type="InterPro" id="IPR000795">
    <property type="entry name" value="T_Tr_GTP-bd_dom"/>
</dbReference>
<evidence type="ECO:0000256" key="5">
    <source>
        <dbReference type="ARBA" id="ARBA00022917"/>
    </source>
</evidence>
<dbReference type="InterPro" id="IPR038363">
    <property type="entry name" value="LepA_C_sf"/>
</dbReference>
<evidence type="ECO:0000256" key="3">
    <source>
        <dbReference type="ARBA" id="ARBA00022741"/>
    </source>
</evidence>
<evidence type="ECO:0000256" key="7">
    <source>
        <dbReference type="ARBA" id="ARBA00023136"/>
    </source>
</evidence>
<dbReference type="Gene3D" id="3.30.70.870">
    <property type="entry name" value="Elongation Factor G (Translational Gtpase), domain 3"/>
    <property type="match status" value="1"/>
</dbReference>
<feature type="domain" description="Tr-type G" evidence="9">
    <location>
        <begin position="4"/>
        <end position="186"/>
    </location>
</feature>
<dbReference type="InterPro" id="IPR027417">
    <property type="entry name" value="P-loop_NTPase"/>
</dbReference>
<dbReference type="GO" id="GO:0043022">
    <property type="term" value="F:ribosome binding"/>
    <property type="evidence" value="ECO:0007669"/>
    <property type="project" value="UniProtKB-UniRule"/>
</dbReference>
<comment type="catalytic activity">
    <reaction evidence="8">
        <text>GTP + H2O = GDP + phosphate + H(+)</text>
        <dbReference type="Rhea" id="RHEA:19669"/>
        <dbReference type="ChEBI" id="CHEBI:15377"/>
        <dbReference type="ChEBI" id="CHEBI:15378"/>
        <dbReference type="ChEBI" id="CHEBI:37565"/>
        <dbReference type="ChEBI" id="CHEBI:43474"/>
        <dbReference type="ChEBI" id="CHEBI:58189"/>
        <dbReference type="EC" id="3.6.5.n1"/>
    </reaction>
</comment>
<evidence type="ECO:0000256" key="6">
    <source>
        <dbReference type="ARBA" id="ARBA00023134"/>
    </source>
</evidence>
<dbReference type="InterPro" id="IPR035654">
    <property type="entry name" value="LepA_IV"/>
</dbReference>
<dbReference type="RefSeq" id="WP_035338955.1">
    <property type="nucleotide sequence ID" value="NZ_LT615367.1"/>
</dbReference>
<evidence type="ECO:0000313" key="10">
    <source>
        <dbReference type="EMBL" id="SLM65124.1"/>
    </source>
</evidence>
<comment type="similarity">
    <text evidence="1 8">Belongs to the TRAFAC class translation factor GTPase superfamily. Classic translation factor GTPase family. LepA subfamily.</text>
</comment>
<dbReference type="Gene3D" id="2.40.30.10">
    <property type="entry name" value="Translation factors"/>
    <property type="match status" value="1"/>
</dbReference>
<dbReference type="Pfam" id="PF00679">
    <property type="entry name" value="EFG_C"/>
    <property type="match status" value="1"/>
</dbReference>
<dbReference type="InterPro" id="IPR031157">
    <property type="entry name" value="G_TR_CS"/>
</dbReference>
<gene>
    <name evidence="8 10" type="primary">lepA</name>
    <name evidence="10" type="ORF">DAQ1742_04379</name>
</gene>
<dbReference type="NCBIfam" id="TIGR00231">
    <property type="entry name" value="small_GTP"/>
    <property type="match status" value="1"/>
</dbReference>
<sequence length="599" mass="66545">MHTSLIRNFCIIAHIDHGKSTLADRIIELTATVAKRDMRELLLDSMDIERERGITIKLQTVRMNYQDARGQHYQFNLVDTPGHVDFSAEVSRSLAACEGAILLVDATQGVQAQTLAHLSLARQHGLTILPVLNKIDSPQADVISTTRQLAAIPELDISNLLAVSAKTGQGVAEVLAFIARHFPAPQGRNDAPLRALVFDSHYDVYQGAIMHVRVVDGVIRPGDTLCFMSSGQRVDVSETGAFFPQRQPLTRLRDGEVGYLTAGLKEAAAIRVGDTLTLADAPATAPVARYQEMKPMVFSGLYPDADDDLKGLRNAIGKLSLNDAALHITPEVSASLGAGFRCGFLGMLHLDIIRERLKREYGISVIVTSPSVEYRVTLHNGQCLTIDNPAHFPGEETLKWVEEPYVRCTLHTPDDYVGALMTFCATRRGEFIDMHYLDNGQVALNWDVPLCDMVFGFFDKLKSLTQGYATLDYAFIGYRRADLVRCDIYLDNQIIDAFSFIIARQNAWARATQIVNTLKQVLPRKLYPVPAQAKVGNRVIAREDIPPLRKSALAQGFQGSLSQKQRLIRKQRENKKHNIGFSKRDIPREAFMAILAIEV</sequence>
<dbReference type="PRINTS" id="PR00315">
    <property type="entry name" value="ELONGATNFCT"/>
</dbReference>
<dbReference type="PROSITE" id="PS00301">
    <property type="entry name" value="G_TR_1"/>
    <property type="match status" value="1"/>
</dbReference>
<dbReference type="KEGG" id="daq:DAQ1742_04379"/>
<dbReference type="InterPro" id="IPR000640">
    <property type="entry name" value="EFG_V-like"/>
</dbReference>
<keyword evidence="2 8" id="KW-1003">Cell membrane</keyword>
<dbReference type="CDD" id="cd16260">
    <property type="entry name" value="EF4_III"/>
    <property type="match status" value="1"/>
</dbReference>
<dbReference type="PROSITE" id="PS51722">
    <property type="entry name" value="G_TR_2"/>
    <property type="match status" value="1"/>
</dbReference>
<dbReference type="InterPro" id="IPR005225">
    <property type="entry name" value="Small_GTP-bd"/>
</dbReference>
<dbReference type="AlphaFoldDB" id="A0A375AGA2"/>
<dbReference type="GO" id="GO:0005886">
    <property type="term" value="C:plasma membrane"/>
    <property type="evidence" value="ECO:0007669"/>
    <property type="project" value="UniProtKB-SubCell"/>
</dbReference>
<keyword evidence="4 8" id="KW-0378">Hydrolase</keyword>
<dbReference type="FunFam" id="3.40.50.300:FF:000078">
    <property type="entry name" value="Elongation factor 4"/>
    <property type="match status" value="1"/>
</dbReference>
<reference evidence="10 11" key="1">
    <citation type="submission" date="2016-09" db="EMBL/GenBank/DDBJ databases">
        <authorList>
            <person name="Reverchon S."/>
            <person name="Nasser W."/>
            <person name="Leonard S."/>
            <person name="Brochier C."/>
            <person name="Duprey A."/>
        </authorList>
    </citation>
    <scope>NUCLEOTIDE SEQUENCE [LARGE SCALE GENOMIC DNA]</scope>
    <source>
        <strain evidence="10 11">174/2</strain>
    </source>
</reference>
<dbReference type="CDD" id="cd03699">
    <property type="entry name" value="EF4_II"/>
    <property type="match status" value="1"/>
</dbReference>
<dbReference type="Gene3D" id="3.40.50.300">
    <property type="entry name" value="P-loop containing nucleotide triphosphate hydrolases"/>
    <property type="match status" value="1"/>
</dbReference>
<dbReference type="EC" id="3.6.5.n1" evidence="8"/>
<dbReference type="SUPFAM" id="SSF50447">
    <property type="entry name" value="Translation proteins"/>
    <property type="match status" value="1"/>
</dbReference>